<dbReference type="InterPro" id="IPR058348">
    <property type="entry name" value="DUF8035"/>
</dbReference>
<feature type="compositionally biased region" description="Polar residues" evidence="1">
    <location>
        <begin position="393"/>
        <end position="402"/>
    </location>
</feature>
<evidence type="ECO:0000313" key="3">
    <source>
        <dbReference type="EMBL" id="CZR56916.1"/>
    </source>
</evidence>
<dbReference type="STRING" id="576137.A0A1L7WVW5"/>
<proteinExistence type="predicted"/>
<feature type="compositionally biased region" description="Polar residues" evidence="1">
    <location>
        <begin position="437"/>
        <end position="449"/>
    </location>
</feature>
<feature type="compositionally biased region" description="Polar residues" evidence="1">
    <location>
        <begin position="305"/>
        <end position="326"/>
    </location>
</feature>
<dbReference type="PANTHER" id="PTHR42081:SF2">
    <property type="entry name" value="NIPPED-B-LIKE PROTEIN B"/>
    <property type="match status" value="1"/>
</dbReference>
<feature type="domain" description="DUF8035" evidence="2">
    <location>
        <begin position="468"/>
        <end position="521"/>
    </location>
</feature>
<evidence type="ECO:0000259" key="2">
    <source>
        <dbReference type="Pfam" id="PF26118"/>
    </source>
</evidence>
<protein>
    <recommendedName>
        <fullName evidence="2">DUF8035 domain-containing protein</fullName>
    </recommendedName>
</protein>
<feature type="compositionally biased region" description="Basic and acidic residues" evidence="1">
    <location>
        <begin position="632"/>
        <end position="673"/>
    </location>
</feature>
<accession>A0A1L7WVW5</accession>
<feature type="region of interest" description="Disordered" evidence="1">
    <location>
        <begin position="419"/>
        <end position="469"/>
    </location>
</feature>
<feature type="compositionally biased region" description="Basic and acidic residues" evidence="1">
    <location>
        <begin position="357"/>
        <end position="367"/>
    </location>
</feature>
<evidence type="ECO:0000313" key="4">
    <source>
        <dbReference type="Proteomes" id="UP000184330"/>
    </source>
</evidence>
<dbReference type="PANTHER" id="PTHR42081">
    <property type="entry name" value="ZINC FINGER PROTEIN DHHC DOMAIN CONTAINING PROTEIN"/>
    <property type="match status" value="1"/>
</dbReference>
<feature type="compositionally biased region" description="Basic and acidic residues" evidence="1">
    <location>
        <begin position="687"/>
        <end position="699"/>
    </location>
</feature>
<name>A0A1L7WVW5_9HELO</name>
<organism evidence="3 4">
    <name type="scientific">Phialocephala subalpina</name>
    <dbReference type="NCBI Taxonomy" id="576137"/>
    <lineage>
        <taxon>Eukaryota</taxon>
        <taxon>Fungi</taxon>
        <taxon>Dikarya</taxon>
        <taxon>Ascomycota</taxon>
        <taxon>Pezizomycotina</taxon>
        <taxon>Leotiomycetes</taxon>
        <taxon>Helotiales</taxon>
        <taxon>Mollisiaceae</taxon>
        <taxon>Phialocephala</taxon>
        <taxon>Phialocephala fortinii species complex</taxon>
    </lineage>
</organism>
<feature type="region of interest" description="Disordered" evidence="1">
    <location>
        <begin position="298"/>
        <end position="367"/>
    </location>
</feature>
<feature type="region of interest" description="Disordered" evidence="1">
    <location>
        <begin position="226"/>
        <end position="273"/>
    </location>
</feature>
<feature type="compositionally biased region" description="Basic and acidic residues" evidence="1">
    <location>
        <begin position="336"/>
        <end position="346"/>
    </location>
</feature>
<dbReference type="AlphaFoldDB" id="A0A1L7WVW5"/>
<feature type="region of interest" description="Disordered" evidence="1">
    <location>
        <begin position="391"/>
        <end position="410"/>
    </location>
</feature>
<dbReference type="Pfam" id="PF26118">
    <property type="entry name" value="DUF8035"/>
    <property type="match status" value="1"/>
</dbReference>
<feature type="compositionally biased region" description="Basic residues" evidence="1">
    <location>
        <begin position="577"/>
        <end position="586"/>
    </location>
</feature>
<gene>
    <name evidence="3" type="ORF">PAC_06805</name>
</gene>
<dbReference type="OrthoDB" id="7464126at2759"/>
<feature type="region of interest" description="Disordered" evidence="1">
    <location>
        <begin position="524"/>
        <end position="709"/>
    </location>
</feature>
<dbReference type="Proteomes" id="UP000184330">
    <property type="component" value="Unassembled WGS sequence"/>
</dbReference>
<evidence type="ECO:0000256" key="1">
    <source>
        <dbReference type="SAM" id="MobiDB-lite"/>
    </source>
</evidence>
<sequence length="737" mass="82903">MSFGTSPSDVDTVVAFCRALYRKCRDAGGEYDEISQEVRGLHTVLKHLKYEVDASDSPVNRDRSTWSRQLSPVVGGCDDTLRELDDLVREYNRLNHASNSPTSSHRRGSNLDTLGLIRVKLLSHKSKLTNLLDNIQLHQEENTPEVLDNQDGHLDTILDKVDIIAARIGSQNRNGAQSTHNGDDREVWKQFRRELIEEGFSIEVLDHHRDVLRAYIREIDQKGLLDESPSRSRPAPAAGISSERWLEPVKAIQPGDRPPTFSSLDLPTDDGKAKAMPFEEENMKFPQSMKMELRQPEVRRGGGAESNQVAPSSSRQRRTSGSNHRLPSQRIPRLITSDEKDEKDFHYLNTDSSSDEESSRESRRRSEALQLVKVINTTELIAYSQALQLHPHSPSSFRSTQGYFDEDSRSLPFQPKKQLEFSTSPVQPGAIPIPQENPGTSNSSFGTSPRPNPTRLAPDSHGNEIPPDAKWTKINRRLVSPEVLDQDHRRYEARPEFVAVLGVLSRAEIEDLAERSRIIRDARFRRSLPTQAPPQPPPPRPIPVPVAIPTQHHSRHRSGRDTPSSSSDSESSDSDHHRRRKSKGRKGYAGSNIGAPVSGYPNPFGQPLPSPVRSPANREGNGAWMSGGGSYNEKDRSRERDNSRDHVRDRDRDRDRDVKDRDQDRHRDRDRDGSRRRRHDSSSSRAKGSDRRDRDRDSSRGGSYQKSNRWKENLTAAGIGGAAVSLLNVLTEAAEGL</sequence>
<reference evidence="3 4" key="1">
    <citation type="submission" date="2016-03" db="EMBL/GenBank/DDBJ databases">
        <authorList>
            <person name="Ploux O."/>
        </authorList>
    </citation>
    <scope>NUCLEOTIDE SEQUENCE [LARGE SCALE GENOMIC DNA]</scope>
    <source>
        <strain evidence="3 4">UAMH 11012</strain>
    </source>
</reference>
<keyword evidence="4" id="KW-1185">Reference proteome</keyword>
<feature type="compositionally biased region" description="Pro residues" evidence="1">
    <location>
        <begin position="531"/>
        <end position="546"/>
    </location>
</feature>
<dbReference type="EMBL" id="FJOG01000009">
    <property type="protein sequence ID" value="CZR56916.1"/>
    <property type="molecule type" value="Genomic_DNA"/>
</dbReference>